<name>A0ABN8X2I6_9GAMM</name>
<protein>
    <submittedName>
        <fullName evidence="1">Uncharacterized protein</fullName>
    </submittedName>
</protein>
<keyword evidence="2" id="KW-1185">Reference proteome</keyword>
<evidence type="ECO:0000313" key="1">
    <source>
        <dbReference type="EMBL" id="CAI8835068.1"/>
    </source>
</evidence>
<reference evidence="1 2" key="1">
    <citation type="submission" date="2023-03" db="EMBL/GenBank/DDBJ databases">
        <authorList>
            <person name="Pearce D."/>
        </authorList>
    </citation>
    <scope>NUCLEOTIDE SEQUENCE [LARGE SCALE GENOMIC DNA]</scope>
    <source>
        <strain evidence="1">Msz</strain>
    </source>
</reference>
<accession>A0ABN8X2I6</accession>
<evidence type="ECO:0000313" key="2">
    <source>
        <dbReference type="Proteomes" id="UP001162030"/>
    </source>
</evidence>
<gene>
    <name evidence="1" type="ORF">MSZNOR_2218</name>
</gene>
<dbReference type="EMBL" id="OX458333">
    <property type="protein sequence ID" value="CAI8835068.1"/>
    <property type="molecule type" value="Genomic_DNA"/>
</dbReference>
<dbReference type="Proteomes" id="UP001162030">
    <property type="component" value="Chromosome"/>
</dbReference>
<organism evidence="1 2">
    <name type="scientific">Methylocaldum szegediense</name>
    <dbReference type="NCBI Taxonomy" id="73780"/>
    <lineage>
        <taxon>Bacteria</taxon>
        <taxon>Pseudomonadati</taxon>
        <taxon>Pseudomonadota</taxon>
        <taxon>Gammaproteobacteria</taxon>
        <taxon>Methylococcales</taxon>
        <taxon>Methylococcaceae</taxon>
        <taxon>Methylocaldum</taxon>
    </lineage>
</organism>
<sequence>MGPEGAIPFCIAPKNAESLHRTDARFRTRDGVTLDIPGFRRFAELLSMPKHGDTT</sequence>
<proteinExistence type="predicted"/>